<name>A0A5Q0BP68_9GAMM</name>
<dbReference type="Proteomes" id="UP000325755">
    <property type="component" value="Chromosome"/>
</dbReference>
<feature type="domain" description="ABC-type transport auxiliary lipoprotein component" evidence="2">
    <location>
        <begin position="28"/>
        <end position="188"/>
    </location>
</feature>
<accession>A0A5Q0BP68</accession>
<dbReference type="RefSeq" id="WP_153249520.1">
    <property type="nucleotide sequence ID" value="NZ_CP044205.1"/>
</dbReference>
<dbReference type="InterPro" id="IPR005586">
    <property type="entry name" value="ABC_trans_aux"/>
</dbReference>
<dbReference type="KEGG" id="mmob:F6R98_13665"/>
<evidence type="ECO:0000256" key="1">
    <source>
        <dbReference type="SAM" id="SignalP"/>
    </source>
</evidence>
<keyword evidence="1" id="KW-0732">Signal</keyword>
<evidence type="ECO:0000259" key="2">
    <source>
        <dbReference type="Pfam" id="PF03886"/>
    </source>
</evidence>
<proteinExistence type="predicted"/>
<dbReference type="OrthoDB" id="7063250at2"/>
<evidence type="ECO:0000313" key="4">
    <source>
        <dbReference type="Proteomes" id="UP000325755"/>
    </source>
</evidence>
<dbReference type="InParanoid" id="A0A5Q0BP68"/>
<dbReference type="SUPFAM" id="SSF159594">
    <property type="entry name" value="XCC0632-like"/>
    <property type="match status" value="1"/>
</dbReference>
<evidence type="ECO:0000313" key="3">
    <source>
        <dbReference type="EMBL" id="QFY43536.1"/>
    </source>
</evidence>
<gene>
    <name evidence="3" type="ORF">F6R98_13665</name>
</gene>
<sequence>MIRRLQIISAFCFLLLLSGCSSPEPHYYVLADSATAAQRNESAPTDSSVGVGPVEIPEYLDRPQIVTRSGQNELQLAEFDRWAGPLKDNVTQVLAENLRAQLPGNRVAVYPWKRAAGIDYQVTVKILRFDRSVDGDSVLNVHWAILSGDGVKELAAHDAHYTERPAGSGNRDTVAAMNRTLEYFSSDVSHAINMLRKEK</sequence>
<dbReference type="EMBL" id="CP044205">
    <property type="protein sequence ID" value="QFY43536.1"/>
    <property type="molecule type" value="Genomic_DNA"/>
</dbReference>
<feature type="signal peptide" evidence="1">
    <location>
        <begin position="1"/>
        <end position="23"/>
    </location>
</feature>
<feature type="chain" id="PRO_5025032675" evidence="1">
    <location>
        <begin position="24"/>
        <end position="199"/>
    </location>
</feature>
<keyword evidence="4" id="KW-1185">Reference proteome</keyword>
<protein>
    <submittedName>
        <fullName evidence="3">Membrane integrity-associated transporter subunit PqiC</fullName>
    </submittedName>
</protein>
<dbReference type="Pfam" id="PF03886">
    <property type="entry name" value="ABC_trans_aux"/>
    <property type="match status" value="1"/>
</dbReference>
<organism evidence="3 4">
    <name type="scientific">Candidatus Methylospira mobilis</name>
    <dbReference type="NCBI Taxonomy" id="1808979"/>
    <lineage>
        <taxon>Bacteria</taxon>
        <taxon>Pseudomonadati</taxon>
        <taxon>Pseudomonadota</taxon>
        <taxon>Gammaproteobacteria</taxon>
        <taxon>Methylococcales</taxon>
        <taxon>Methylococcaceae</taxon>
        <taxon>Candidatus Methylospira</taxon>
    </lineage>
</organism>
<dbReference type="AlphaFoldDB" id="A0A5Q0BP68"/>
<reference evidence="3 4" key="1">
    <citation type="submission" date="2019-09" db="EMBL/GenBank/DDBJ databases">
        <title>Ecophysiology of the spiral-shaped methanotroph Methylospira mobilis as revealed by the complete genome sequence.</title>
        <authorList>
            <person name="Oshkin I.Y."/>
            <person name="Dedysh S.N."/>
            <person name="Miroshnikov K."/>
            <person name="Danilova O.V."/>
            <person name="Hakobyan A."/>
            <person name="Liesack W."/>
        </authorList>
    </citation>
    <scope>NUCLEOTIDE SEQUENCE [LARGE SCALE GENOMIC DNA]</scope>
    <source>
        <strain evidence="3 4">Shm1</strain>
    </source>
</reference>
<dbReference type="PROSITE" id="PS51257">
    <property type="entry name" value="PROKAR_LIPOPROTEIN"/>
    <property type="match status" value="1"/>
</dbReference>
<dbReference type="Gene3D" id="3.40.50.10610">
    <property type="entry name" value="ABC-type transport auxiliary lipoprotein component"/>
    <property type="match status" value="1"/>
</dbReference>
<dbReference type="FunCoup" id="A0A5Q0BP68">
    <property type="interactions" value="9"/>
</dbReference>